<evidence type="ECO:0008006" key="3">
    <source>
        <dbReference type="Google" id="ProtNLM"/>
    </source>
</evidence>
<reference evidence="1 2" key="1">
    <citation type="journal article" date="2018" name="Sci. Data">
        <title>The draft genome sequence of cork oak.</title>
        <authorList>
            <person name="Ramos A.M."/>
            <person name="Usie A."/>
            <person name="Barbosa P."/>
            <person name="Barros P.M."/>
            <person name="Capote T."/>
            <person name="Chaves I."/>
            <person name="Simoes F."/>
            <person name="Abreu I."/>
            <person name="Carrasquinho I."/>
            <person name="Faro C."/>
            <person name="Guimaraes J.B."/>
            <person name="Mendonca D."/>
            <person name="Nobrega F."/>
            <person name="Rodrigues L."/>
            <person name="Saibo N.J.M."/>
            <person name="Varela M.C."/>
            <person name="Egas C."/>
            <person name="Matos J."/>
            <person name="Miguel C.M."/>
            <person name="Oliveira M.M."/>
            <person name="Ricardo C.P."/>
            <person name="Goncalves S."/>
        </authorList>
    </citation>
    <scope>NUCLEOTIDE SEQUENCE [LARGE SCALE GENOMIC DNA]</scope>
    <source>
        <strain evidence="2">cv. HL8</strain>
    </source>
</reference>
<dbReference type="Proteomes" id="UP000237347">
    <property type="component" value="Unassembled WGS sequence"/>
</dbReference>
<dbReference type="EMBL" id="PKMF04000515">
    <property type="protein sequence ID" value="KAK7827861.1"/>
    <property type="molecule type" value="Genomic_DNA"/>
</dbReference>
<keyword evidence="2" id="KW-1185">Reference proteome</keyword>
<evidence type="ECO:0000313" key="2">
    <source>
        <dbReference type="Proteomes" id="UP000237347"/>
    </source>
</evidence>
<gene>
    <name evidence="1" type="ORF">CFP56_030843</name>
</gene>
<protein>
    <recommendedName>
        <fullName evidence="3">UspA domain-containing protein</fullName>
    </recommendedName>
</protein>
<sequence length="76" mass="8466">MEAQRVVVIQDASREVSSSAIGWALHGLSLKPRDKLTLLAVIHLVKTPSTLSIMGSRKLCKHSCFYLKARKFVENT</sequence>
<accession>A0AAW0JP07</accession>
<proteinExistence type="predicted"/>
<evidence type="ECO:0000313" key="1">
    <source>
        <dbReference type="EMBL" id="KAK7827861.1"/>
    </source>
</evidence>
<organism evidence="1 2">
    <name type="scientific">Quercus suber</name>
    <name type="common">Cork oak</name>
    <dbReference type="NCBI Taxonomy" id="58331"/>
    <lineage>
        <taxon>Eukaryota</taxon>
        <taxon>Viridiplantae</taxon>
        <taxon>Streptophyta</taxon>
        <taxon>Embryophyta</taxon>
        <taxon>Tracheophyta</taxon>
        <taxon>Spermatophyta</taxon>
        <taxon>Magnoliopsida</taxon>
        <taxon>eudicotyledons</taxon>
        <taxon>Gunneridae</taxon>
        <taxon>Pentapetalae</taxon>
        <taxon>rosids</taxon>
        <taxon>fabids</taxon>
        <taxon>Fagales</taxon>
        <taxon>Fagaceae</taxon>
        <taxon>Quercus</taxon>
    </lineage>
</organism>
<comment type="caution">
    <text evidence="1">The sequence shown here is derived from an EMBL/GenBank/DDBJ whole genome shotgun (WGS) entry which is preliminary data.</text>
</comment>
<name>A0AAW0JP07_QUESU</name>
<dbReference type="AlphaFoldDB" id="A0AAW0JP07"/>